<keyword evidence="5 10" id="KW-0732">Signal</keyword>
<evidence type="ECO:0000313" key="12">
    <source>
        <dbReference type="EMBL" id="MDA2814040.1"/>
    </source>
</evidence>
<dbReference type="PANTHER" id="PTHR40088:SF1">
    <property type="entry name" value="PECTATE LYASE PEL9"/>
    <property type="match status" value="1"/>
</dbReference>
<feature type="domain" description="Right handed beta helix" evidence="11">
    <location>
        <begin position="333"/>
        <end position="523"/>
    </location>
</feature>
<protein>
    <submittedName>
        <fullName evidence="12">Right-handed parallel beta-helix repeat-containing protein</fullName>
    </submittedName>
</protein>
<evidence type="ECO:0000256" key="1">
    <source>
        <dbReference type="ARBA" id="ARBA00001913"/>
    </source>
</evidence>
<dbReference type="InterPro" id="IPR052052">
    <property type="entry name" value="Polysaccharide_Lyase_9"/>
</dbReference>
<dbReference type="Proteomes" id="UP001527866">
    <property type="component" value="Unassembled WGS sequence"/>
</dbReference>
<evidence type="ECO:0000256" key="8">
    <source>
        <dbReference type="ARBA" id="ARBA00038263"/>
    </source>
</evidence>
<dbReference type="EMBL" id="JAQFWQ010000101">
    <property type="protein sequence ID" value="MDA2814040.1"/>
    <property type="molecule type" value="Genomic_DNA"/>
</dbReference>
<dbReference type="SUPFAM" id="SSF51126">
    <property type="entry name" value="Pectin lyase-like"/>
    <property type="match status" value="1"/>
</dbReference>
<keyword evidence="3" id="KW-0964">Secreted</keyword>
<feature type="signal peptide" evidence="10">
    <location>
        <begin position="1"/>
        <end position="40"/>
    </location>
</feature>
<evidence type="ECO:0000313" key="13">
    <source>
        <dbReference type="Proteomes" id="UP001527866"/>
    </source>
</evidence>
<dbReference type="RefSeq" id="WP_270689270.1">
    <property type="nucleotide sequence ID" value="NZ_JAQFWQ010000101.1"/>
</dbReference>
<keyword evidence="13" id="KW-1185">Reference proteome</keyword>
<dbReference type="Gene3D" id="2.60.120.560">
    <property type="entry name" value="Exo-inulinase, domain 1"/>
    <property type="match status" value="1"/>
</dbReference>
<feature type="region of interest" description="Disordered" evidence="9">
    <location>
        <begin position="209"/>
        <end position="266"/>
    </location>
</feature>
<evidence type="ECO:0000256" key="2">
    <source>
        <dbReference type="ARBA" id="ARBA00004613"/>
    </source>
</evidence>
<dbReference type="InterPro" id="IPR011050">
    <property type="entry name" value="Pectin_lyase_fold/virulence"/>
</dbReference>
<organism evidence="12 13">
    <name type="scientific">Nocardiopsis endophytica</name>
    <dbReference type="NCBI Taxonomy" id="3018445"/>
    <lineage>
        <taxon>Bacteria</taxon>
        <taxon>Bacillati</taxon>
        <taxon>Actinomycetota</taxon>
        <taxon>Actinomycetes</taxon>
        <taxon>Streptosporangiales</taxon>
        <taxon>Nocardiopsidaceae</taxon>
        <taxon>Nocardiopsis</taxon>
    </lineage>
</organism>
<evidence type="ECO:0000256" key="4">
    <source>
        <dbReference type="ARBA" id="ARBA00022723"/>
    </source>
</evidence>
<name>A0ABT4UCF8_9ACTN</name>
<dbReference type="InterPro" id="IPR006626">
    <property type="entry name" value="PbH1"/>
</dbReference>
<sequence length="601" mass="62131">MAHSKAGNRIPKRPWYAALAVPAVGAVAAGLLGAASPASAATLLAEDFEGGAPAGWSKSGGDWDVARVGGSQVFQQDKLGSELARQFGGDADWTDYRTQVRVSPKEFSGSGSFVALGARSTSATKMYRLALHRDRAELQAVDGSRVDVLGTLPLAVDTGSWYTLGITVEGGRIGATVDGRTVASIDDDTWDRGRIALVTAHATAAFDDVAVTGGGSGPGDPDDPGDPGGPGDPDDPGDPVDPPSADALYAAPDGSDGASGTESDPTTLASAISRIAPGGEIYLRGGTYDEAETVTIEPGNDGAPDDRTLLAAYPGETPVLDFSAQSEDSSNRGLRVNGDHWHVRGITVEHAGDNGIFVGGSGNVIERTVTRFNRDTGLQMSRISSDTPRSEWPSDNLIVSAVSHDNADSDGEDADGFAPKLTVGPGNVFRSTVAYNNIDDGYDLYTKSETGAIGEVTIENSLALGNGTLSDGSQAGNGDRNGFKLGGEDIGVDHVVSGNIAYGNGKHGFTYNRNTGSMAVSDNVSIGSEERNFNFDGGSSVFRGNTSCDSGSNDRTIGDADGSNQFWSGSNGSRCGAYEGEPDWFFEDDGTLVVTFGGTRI</sequence>
<reference evidence="12 13" key="1">
    <citation type="submission" date="2023-01" db="EMBL/GenBank/DDBJ databases">
        <title>Draft genome sequence of Nocardiopsis sp. RSe5-2 isolated from halophytes.</title>
        <authorList>
            <person name="Duangmal K."/>
            <person name="Chantavorakit T."/>
        </authorList>
    </citation>
    <scope>NUCLEOTIDE SEQUENCE [LARGE SCALE GENOMIC DNA]</scope>
    <source>
        <strain evidence="12 13">RSe5-2</strain>
    </source>
</reference>
<evidence type="ECO:0000256" key="3">
    <source>
        <dbReference type="ARBA" id="ARBA00022525"/>
    </source>
</evidence>
<keyword evidence="6" id="KW-0106">Calcium</keyword>
<comment type="similarity">
    <text evidence="8">Belongs to the polysaccharide lyase 9 family.</text>
</comment>
<dbReference type="Gene3D" id="2.160.20.10">
    <property type="entry name" value="Single-stranded right-handed beta-helix, Pectin lyase-like"/>
    <property type="match status" value="1"/>
</dbReference>
<dbReference type="InterPro" id="IPR039448">
    <property type="entry name" value="Beta_helix"/>
</dbReference>
<comment type="subcellular location">
    <subcellularLocation>
        <location evidence="2">Secreted</location>
    </subcellularLocation>
</comment>
<feature type="chain" id="PRO_5045092969" evidence="10">
    <location>
        <begin position="41"/>
        <end position="601"/>
    </location>
</feature>
<keyword evidence="4" id="KW-0479">Metal-binding</keyword>
<proteinExistence type="inferred from homology"/>
<comment type="cofactor">
    <cofactor evidence="1">
        <name>Ca(2+)</name>
        <dbReference type="ChEBI" id="CHEBI:29108"/>
    </cofactor>
</comment>
<evidence type="ECO:0000256" key="6">
    <source>
        <dbReference type="ARBA" id="ARBA00022837"/>
    </source>
</evidence>
<keyword evidence="7" id="KW-0456">Lyase</keyword>
<dbReference type="SMART" id="SM00710">
    <property type="entry name" value="PbH1"/>
    <property type="match status" value="4"/>
</dbReference>
<accession>A0ABT4UCF8</accession>
<evidence type="ECO:0000256" key="5">
    <source>
        <dbReference type="ARBA" id="ARBA00022729"/>
    </source>
</evidence>
<dbReference type="PANTHER" id="PTHR40088">
    <property type="entry name" value="PECTATE LYASE (EUROFUNG)"/>
    <property type="match status" value="1"/>
</dbReference>
<evidence type="ECO:0000256" key="10">
    <source>
        <dbReference type="SAM" id="SignalP"/>
    </source>
</evidence>
<gene>
    <name evidence="12" type="ORF">O4J56_25565</name>
</gene>
<comment type="caution">
    <text evidence="12">The sequence shown here is derived from an EMBL/GenBank/DDBJ whole genome shotgun (WGS) entry which is preliminary data.</text>
</comment>
<evidence type="ECO:0000259" key="11">
    <source>
        <dbReference type="Pfam" id="PF13229"/>
    </source>
</evidence>
<dbReference type="InterPro" id="IPR012334">
    <property type="entry name" value="Pectin_lyas_fold"/>
</dbReference>
<dbReference type="Pfam" id="PF13229">
    <property type="entry name" value="Beta_helix"/>
    <property type="match status" value="1"/>
</dbReference>
<evidence type="ECO:0000256" key="7">
    <source>
        <dbReference type="ARBA" id="ARBA00023239"/>
    </source>
</evidence>
<evidence type="ECO:0000256" key="9">
    <source>
        <dbReference type="SAM" id="MobiDB-lite"/>
    </source>
</evidence>